<accession>A0A4R6KGB0</accession>
<evidence type="ECO:0000256" key="5">
    <source>
        <dbReference type="ARBA" id="ARBA00023136"/>
    </source>
</evidence>
<evidence type="ECO:0000313" key="8">
    <source>
        <dbReference type="Proteomes" id="UP000295388"/>
    </source>
</evidence>
<feature type="transmembrane region" description="Helical" evidence="6">
    <location>
        <begin position="170"/>
        <end position="188"/>
    </location>
</feature>
<sequence length="189" mass="19464">MVTPGSDWAYAIAAGLRHRTVLPAIGGLLAGHLTATAVVAAGMAALVAREPVLLTVLTAIGAVYLVWLGIGTITHPSSPQAGTEQPSGSWVRHAVRGAAVSGLNPKLFLLFLALLPQFTDPDADWPLAIQIVALGLVHVASCAVIYLCVASGARFVLRARPGAARIVSRVSGGAMIVIGVALLVEQLIR</sequence>
<keyword evidence="2" id="KW-1003">Cell membrane</keyword>
<evidence type="ECO:0000256" key="4">
    <source>
        <dbReference type="ARBA" id="ARBA00022989"/>
    </source>
</evidence>
<feature type="transmembrane region" description="Helical" evidence="6">
    <location>
        <begin position="52"/>
        <end position="73"/>
    </location>
</feature>
<evidence type="ECO:0000313" key="7">
    <source>
        <dbReference type="EMBL" id="TDO49824.1"/>
    </source>
</evidence>
<evidence type="ECO:0000256" key="6">
    <source>
        <dbReference type="SAM" id="Phobius"/>
    </source>
</evidence>
<dbReference type="AlphaFoldDB" id="A0A4R6KGB0"/>
<proteinExistence type="predicted"/>
<gene>
    <name evidence="7" type="ORF">EV643_10551</name>
</gene>
<comment type="subcellular location">
    <subcellularLocation>
        <location evidence="1">Cell membrane</location>
        <topology evidence="1">Multi-pass membrane protein</topology>
    </subcellularLocation>
</comment>
<feature type="transmembrane region" description="Helical" evidence="6">
    <location>
        <begin position="21"/>
        <end position="46"/>
    </location>
</feature>
<keyword evidence="8" id="KW-1185">Reference proteome</keyword>
<reference evidence="7 8" key="1">
    <citation type="submission" date="2019-03" db="EMBL/GenBank/DDBJ databases">
        <title>Genomic Encyclopedia of Type Strains, Phase III (KMG-III): the genomes of soil and plant-associated and newly described type strains.</title>
        <authorList>
            <person name="Whitman W."/>
        </authorList>
    </citation>
    <scope>NUCLEOTIDE SEQUENCE [LARGE SCALE GENOMIC DNA]</scope>
    <source>
        <strain evidence="7 8">VKM Ac-2527</strain>
    </source>
</reference>
<keyword evidence="5 6" id="KW-0472">Membrane</keyword>
<evidence type="ECO:0000256" key="1">
    <source>
        <dbReference type="ARBA" id="ARBA00004651"/>
    </source>
</evidence>
<dbReference type="InterPro" id="IPR001123">
    <property type="entry name" value="LeuE-type"/>
</dbReference>
<feature type="transmembrane region" description="Helical" evidence="6">
    <location>
        <begin position="127"/>
        <end position="149"/>
    </location>
</feature>
<dbReference type="Pfam" id="PF01810">
    <property type="entry name" value="LysE"/>
    <property type="match status" value="1"/>
</dbReference>
<evidence type="ECO:0000256" key="3">
    <source>
        <dbReference type="ARBA" id="ARBA00022692"/>
    </source>
</evidence>
<dbReference type="GO" id="GO:0005886">
    <property type="term" value="C:plasma membrane"/>
    <property type="evidence" value="ECO:0007669"/>
    <property type="project" value="UniProtKB-SubCell"/>
</dbReference>
<organism evidence="7 8">
    <name type="scientific">Kribbella caucasensis</name>
    <dbReference type="NCBI Taxonomy" id="2512215"/>
    <lineage>
        <taxon>Bacteria</taxon>
        <taxon>Bacillati</taxon>
        <taxon>Actinomycetota</taxon>
        <taxon>Actinomycetes</taxon>
        <taxon>Propionibacteriales</taxon>
        <taxon>Kribbellaceae</taxon>
        <taxon>Kribbella</taxon>
    </lineage>
</organism>
<dbReference type="GO" id="GO:0015171">
    <property type="term" value="F:amino acid transmembrane transporter activity"/>
    <property type="evidence" value="ECO:0007669"/>
    <property type="project" value="TreeGrafter"/>
</dbReference>
<dbReference type="PANTHER" id="PTHR30086:SF20">
    <property type="entry name" value="ARGININE EXPORTER PROTEIN ARGO-RELATED"/>
    <property type="match status" value="1"/>
</dbReference>
<dbReference type="Proteomes" id="UP000295388">
    <property type="component" value="Unassembled WGS sequence"/>
</dbReference>
<keyword evidence="3 6" id="KW-0812">Transmembrane</keyword>
<name>A0A4R6KGB0_9ACTN</name>
<dbReference type="EMBL" id="SNWQ01000005">
    <property type="protein sequence ID" value="TDO49824.1"/>
    <property type="molecule type" value="Genomic_DNA"/>
</dbReference>
<feature type="transmembrane region" description="Helical" evidence="6">
    <location>
        <begin position="94"/>
        <end position="115"/>
    </location>
</feature>
<comment type="caution">
    <text evidence="7">The sequence shown here is derived from an EMBL/GenBank/DDBJ whole genome shotgun (WGS) entry which is preliminary data.</text>
</comment>
<protein>
    <submittedName>
        <fullName evidence="7">Threonine/homoserine/homoserine lactone efflux protein</fullName>
    </submittedName>
</protein>
<dbReference type="PANTHER" id="PTHR30086">
    <property type="entry name" value="ARGININE EXPORTER PROTEIN ARGO"/>
    <property type="match status" value="1"/>
</dbReference>
<evidence type="ECO:0000256" key="2">
    <source>
        <dbReference type="ARBA" id="ARBA00022475"/>
    </source>
</evidence>
<keyword evidence="4 6" id="KW-1133">Transmembrane helix</keyword>